<protein>
    <recommendedName>
        <fullName evidence="10">Protein RALF-like 32</fullName>
    </recommendedName>
</protein>
<evidence type="ECO:0000256" key="3">
    <source>
        <dbReference type="ARBA" id="ARBA00022525"/>
    </source>
</evidence>
<evidence type="ECO:0000256" key="2">
    <source>
        <dbReference type="ARBA" id="ARBA00009178"/>
    </source>
</evidence>
<dbReference type="GO" id="GO:0009506">
    <property type="term" value="C:plasmodesma"/>
    <property type="evidence" value="ECO:0007669"/>
    <property type="project" value="TreeGrafter"/>
</dbReference>
<proteinExistence type="inferred from homology"/>
<dbReference type="GO" id="GO:0019722">
    <property type="term" value="P:calcium-mediated signaling"/>
    <property type="evidence" value="ECO:0007669"/>
    <property type="project" value="TreeGrafter"/>
</dbReference>
<keyword evidence="5 8" id="KW-0732">Signal</keyword>
<keyword evidence="3" id="KW-0964">Secreted</keyword>
<evidence type="ECO:0000256" key="5">
    <source>
        <dbReference type="ARBA" id="ARBA00022729"/>
    </source>
</evidence>
<feature type="region of interest" description="Disordered" evidence="7">
    <location>
        <begin position="315"/>
        <end position="351"/>
    </location>
</feature>
<dbReference type="GO" id="GO:0040008">
    <property type="term" value="P:regulation of growth"/>
    <property type="evidence" value="ECO:0007669"/>
    <property type="project" value="UniProtKB-ARBA"/>
</dbReference>
<reference evidence="9" key="1">
    <citation type="submission" date="2019-03" db="EMBL/GenBank/DDBJ databases">
        <authorList>
            <person name="Mank J."/>
            <person name="Almeida P."/>
        </authorList>
    </citation>
    <scope>NUCLEOTIDE SEQUENCE</scope>
    <source>
        <strain evidence="9">78183</strain>
    </source>
</reference>
<feature type="chain" id="PRO_5026933956" description="Protein RALF-like 32" evidence="8">
    <location>
        <begin position="27"/>
        <end position="361"/>
    </location>
</feature>
<dbReference type="EMBL" id="CAADRP010001741">
    <property type="protein sequence ID" value="VFU50895.1"/>
    <property type="molecule type" value="Genomic_DNA"/>
</dbReference>
<organism evidence="9">
    <name type="scientific">Salix viminalis</name>
    <name type="common">Common osier</name>
    <name type="synonym">Basket willow</name>
    <dbReference type="NCBI Taxonomy" id="40686"/>
    <lineage>
        <taxon>Eukaryota</taxon>
        <taxon>Viridiplantae</taxon>
        <taxon>Streptophyta</taxon>
        <taxon>Embryophyta</taxon>
        <taxon>Tracheophyta</taxon>
        <taxon>Spermatophyta</taxon>
        <taxon>Magnoliopsida</taxon>
        <taxon>eudicotyledons</taxon>
        <taxon>Gunneridae</taxon>
        <taxon>Pentapetalae</taxon>
        <taxon>rosids</taxon>
        <taxon>fabids</taxon>
        <taxon>Malpighiales</taxon>
        <taxon>Salicaceae</taxon>
        <taxon>Saliceae</taxon>
        <taxon>Salix</taxon>
    </lineage>
</organism>
<evidence type="ECO:0008006" key="10">
    <source>
        <dbReference type="Google" id="ProtNLM"/>
    </source>
</evidence>
<dbReference type="PANTHER" id="PTHR33136:SF4">
    <property type="entry name" value="PROTEIN RALF-LIKE 32"/>
    <property type="match status" value="1"/>
</dbReference>
<name>A0A6N2M9R9_SALVM</name>
<evidence type="ECO:0000256" key="1">
    <source>
        <dbReference type="ARBA" id="ARBA00004613"/>
    </source>
</evidence>
<comment type="subcellular location">
    <subcellularLocation>
        <location evidence="1">Secreted</location>
    </subcellularLocation>
</comment>
<keyword evidence="4" id="KW-0372">Hormone</keyword>
<evidence type="ECO:0000256" key="7">
    <source>
        <dbReference type="SAM" id="MobiDB-lite"/>
    </source>
</evidence>
<evidence type="ECO:0000256" key="4">
    <source>
        <dbReference type="ARBA" id="ARBA00022702"/>
    </source>
</evidence>
<dbReference type="Pfam" id="PF05498">
    <property type="entry name" value="RALF"/>
    <property type="match status" value="3"/>
</dbReference>
<dbReference type="AlphaFoldDB" id="A0A6N2M9R9"/>
<gene>
    <name evidence="9" type="ORF">SVIM_LOCUS340907</name>
</gene>
<feature type="signal peptide" evidence="8">
    <location>
        <begin position="1"/>
        <end position="26"/>
    </location>
</feature>
<evidence type="ECO:0000256" key="8">
    <source>
        <dbReference type="SAM" id="SignalP"/>
    </source>
</evidence>
<dbReference type="InterPro" id="IPR008801">
    <property type="entry name" value="RALF"/>
</dbReference>
<keyword evidence="6" id="KW-1015">Disulfide bond</keyword>
<evidence type="ECO:0000256" key="6">
    <source>
        <dbReference type="ARBA" id="ARBA00023157"/>
    </source>
</evidence>
<dbReference type="GO" id="GO:0005179">
    <property type="term" value="F:hormone activity"/>
    <property type="evidence" value="ECO:0007669"/>
    <property type="project" value="UniProtKB-KW"/>
</dbReference>
<accession>A0A6N2M9R9</accession>
<comment type="similarity">
    <text evidence="2">Belongs to the plant rapid alkalinization factor (RALF) family.</text>
</comment>
<dbReference type="PANTHER" id="PTHR33136">
    <property type="entry name" value="RAPID ALKALINIZATION FACTOR-LIKE"/>
    <property type="match status" value="1"/>
</dbReference>
<sequence length="361" mass="40039">METKRNRNIYSLQLFLAAFLLLLVLEEPSSFHRAAAMQESSEDVGCSGSMVECSDQMAEEELSMESETSRRFVQAVKHISPPVLRADSAVCGKGRRGQPYQGSCLPPPSNNYHRGCLTFLLVLVLQEPSSQFRVAAMQASAEHVRCSGSMVECSDQMAEEELSMESETSRRFVQAVKHLSPGAMGADSPVCGYGRRGQPYQGSCLPPPSNNYHRGCLRRKTTPILIHHPIFKCLEQERTSSTNTRQRSIMEPESFPHFFFLLVILSLIILQLGDKVALKTNGCNGSIAECNEEYEFVMPSHVSERYLEETKKYISPGTLKPDQPVCNGGASGQSYSSSCLPPPSNPPSRGCSKYYRCRSDD</sequence>
<evidence type="ECO:0000313" key="9">
    <source>
        <dbReference type="EMBL" id="VFU50895.1"/>
    </source>
</evidence>
<dbReference type="GO" id="GO:0005576">
    <property type="term" value="C:extracellular region"/>
    <property type="evidence" value="ECO:0007669"/>
    <property type="project" value="UniProtKB-SubCell"/>
</dbReference>